<dbReference type="SUPFAM" id="SSF48498">
    <property type="entry name" value="Tetracyclin repressor-like, C-terminal domain"/>
    <property type="match status" value="1"/>
</dbReference>
<evidence type="ECO:0000259" key="6">
    <source>
        <dbReference type="PROSITE" id="PS50977"/>
    </source>
</evidence>
<dbReference type="InterPro" id="IPR001647">
    <property type="entry name" value="HTH_TetR"/>
</dbReference>
<organism evidence="7 8">
    <name type="scientific">Mycolicibacterium smegmatis (strain ATCC 700084 / mc(2)155)</name>
    <name type="common">Mycobacterium smegmatis</name>
    <dbReference type="NCBI Taxonomy" id="246196"/>
    <lineage>
        <taxon>Bacteria</taxon>
        <taxon>Bacillati</taxon>
        <taxon>Actinomycetota</taxon>
        <taxon>Actinomycetes</taxon>
        <taxon>Mycobacteriales</taxon>
        <taxon>Mycobacteriaceae</taxon>
        <taxon>Mycolicibacterium</taxon>
    </lineage>
</organism>
<feature type="DNA-binding region" description="H-T-H motif" evidence="5">
    <location>
        <begin position="69"/>
        <end position="88"/>
    </location>
</feature>
<dbReference type="Gene3D" id="1.10.357.10">
    <property type="entry name" value="Tetracycline Repressor, domain 2"/>
    <property type="match status" value="1"/>
</dbReference>
<reference evidence="7 8" key="1">
    <citation type="journal article" date="2007" name="Genome Biol.">
        <title>Interrupted coding sequences in Mycobacterium smegmatis: authentic mutations or sequencing errors?</title>
        <authorList>
            <person name="Deshayes C."/>
            <person name="Perrodou E."/>
            <person name="Gallien S."/>
            <person name="Euphrasie D."/>
            <person name="Schaeffer C."/>
            <person name="Van-Dorsselaer A."/>
            <person name="Poch O."/>
            <person name="Lecompte O."/>
            <person name="Reyrat J.M."/>
        </authorList>
    </citation>
    <scope>NUCLEOTIDE SEQUENCE [LARGE SCALE GENOMIC DNA]</scope>
    <source>
        <strain evidence="8">ATCC 700084 / mc(2)155</strain>
    </source>
</reference>
<keyword evidence="2" id="KW-0805">Transcription regulation</keyword>
<evidence type="ECO:0000256" key="1">
    <source>
        <dbReference type="ARBA" id="ARBA00022491"/>
    </source>
</evidence>
<evidence type="ECO:0000256" key="2">
    <source>
        <dbReference type="ARBA" id="ARBA00023015"/>
    </source>
</evidence>
<dbReference type="InterPro" id="IPR036271">
    <property type="entry name" value="Tet_transcr_reg_TetR-rel_C_sf"/>
</dbReference>
<dbReference type="KEGG" id="msg:MSMEI_4707"/>
<protein>
    <submittedName>
        <fullName evidence="7">TetR family transcriptional regulator</fullName>
    </submittedName>
</protein>
<reference evidence="7 8" key="2">
    <citation type="journal article" date="2009" name="Genome Res.">
        <title>Ortho-proteogenomics: multiple proteomes investigation through orthology and a new MS-based protocol.</title>
        <authorList>
            <person name="Gallien S."/>
            <person name="Perrodou E."/>
            <person name="Carapito C."/>
            <person name="Deshayes C."/>
            <person name="Reyrat J.M."/>
            <person name="Van Dorsselaer A."/>
            <person name="Poch O."/>
            <person name="Schaeffer C."/>
            <person name="Lecompte O."/>
        </authorList>
    </citation>
    <scope>NUCLEOTIDE SEQUENCE [LARGE SCALE GENOMIC DNA]</scope>
    <source>
        <strain evidence="8">ATCC 700084 / mc(2)155</strain>
    </source>
</reference>
<evidence type="ECO:0000313" key="8">
    <source>
        <dbReference type="Proteomes" id="UP000006158"/>
    </source>
</evidence>
<dbReference type="InterPro" id="IPR050109">
    <property type="entry name" value="HTH-type_TetR-like_transc_reg"/>
</dbReference>
<dbReference type="GO" id="GO:0003700">
    <property type="term" value="F:DNA-binding transcription factor activity"/>
    <property type="evidence" value="ECO:0007669"/>
    <property type="project" value="TreeGrafter"/>
</dbReference>
<gene>
    <name evidence="7" type="ordered locus">MSMEI_4707</name>
</gene>
<evidence type="ECO:0000256" key="4">
    <source>
        <dbReference type="ARBA" id="ARBA00023163"/>
    </source>
</evidence>
<name>I7GCZ5_MYCS2</name>
<keyword evidence="3 5" id="KW-0238">DNA-binding</keyword>
<dbReference type="PATRIC" id="fig|246196.56.peg.4814"/>
<dbReference type="AlphaFoldDB" id="I7GCZ5"/>
<dbReference type="PANTHER" id="PTHR30055">
    <property type="entry name" value="HTH-TYPE TRANSCRIPTIONAL REGULATOR RUTR"/>
    <property type="match status" value="1"/>
</dbReference>
<accession>I7GCZ5</accession>
<dbReference type="PRINTS" id="PR00455">
    <property type="entry name" value="HTHTETR"/>
</dbReference>
<keyword evidence="4" id="KW-0804">Transcription</keyword>
<evidence type="ECO:0000256" key="3">
    <source>
        <dbReference type="ARBA" id="ARBA00023125"/>
    </source>
</evidence>
<evidence type="ECO:0000256" key="5">
    <source>
        <dbReference type="PROSITE-ProRule" id="PRU00335"/>
    </source>
</evidence>
<evidence type="ECO:0000313" key="7">
    <source>
        <dbReference type="EMBL" id="AFP41156.1"/>
    </source>
</evidence>
<dbReference type="PROSITE" id="PS50977">
    <property type="entry name" value="HTH_TETR_2"/>
    <property type="match status" value="1"/>
</dbReference>
<dbReference type="EMBL" id="CP001663">
    <property type="protein sequence ID" value="AFP41156.1"/>
    <property type="molecule type" value="Genomic_DNA"/>
</dbReference>
<dbReference type="InterPro" id="IPR009057">
    <property type="entry name" value="Homeodomain-like_sf"/>
</dbReference>
<keyword evidence="1" id="KW-0678">Repressor</keyword>
<dbReference type="PANTHER" id="PTHR30055:SF175">
    <property type="entry name" value="HTH-TYPE TRANSCRIPTIONAL REPRESSOR KSTR2"/>
    <property type="match status" value="1"/>
</dbReference>
<dbReference type="Proteomes" id="UP000006158">
    <property type="component" value="Chromosome"/>
</dbReference>
<proteinExistence type="predicted"/>
<dbReference type="GO" id="GO:0000976">
    <property type="term" value="F:transcription cis-regulatory region binding"/>
    <property type="evidence" value="ECO:0007669"/>
    <property type="project" value="TreeGrafter"/>
</dbReference>
<dbReference type="SUPFAM" id="SSF46689">
    <property type="entry name" value="Homeodomain-like"/>
    <property type="match status" value="1"/>
</dbReference>
<feature type="domain" description="HTH tetR-type" evidence="6">
    <location>
        <begin position="46"/>
        <end position="106"/>
    </location>
</feature>
<dbReference type="Pfam" id="PF00440">
    <property type="entry name" value="TetR_N"/>
    <property type="match status" value="1"/>
</dbReference>
<sequence length="229" mass="25761">MRPLSHRANQPTVCSLGWFGRRSSVTPPQGQAEAARPYETLLAKGEDRRQRILSVAERLLARNGWRNTSLAQIAKEAGVTTAGLLHHFESKEHLLNAVLDARDLDDDAHADRSGDLADEIKRVAERFVRAPELVGTFTVLLVENIQPDAPLHDRLLKRQQDARDIVADIIRRGQRSGRYRPDFDPVIKAVEILAFVNGMETSWLLDPSLPLQDVFKGYAEMLAREIELT</sequence>